<comment type="caution">
    <text evidence="2">The sequence shown here is derived from an EMBL/GenBank/DDBJ whole genome shotgun (WGS) entry which is preliminary data.</text>
</comment>
<proteinExistence type="predicted"/>
<organism evidence="2 3">
    <name type="scientific">Vagococcus allomyrinae</name>
    <dbReference type="NCBI Taxonomy" id="2794353"/>
    <lineage>
        <taxon>Bacteria</taxon>
        <taxon>Bacillati</taxon>
        <taxon>Bacillota</taxon>
        <taxon>Bacilli</taxon>
        <taxon>Lactobacillales</taxon>
        <taxon>Enterococcaceae</taxon>
        <taxon>Vagococcus</taxon>
    </lineage>
</organism>
<evidence type="ECO:0000259" key="1">
    <source>
        <dbReference type="Pfam" id="PF05043"/>
    </source>
</evidence>
<dbReference type="InterPro" id="IPR007737">
    <property type="entry name" value="Mga_HTH"/>
</dbReference>
<evidence type="ECO:0000313" key="2">
    <source>
        <dbReference type="EMBL" id="MBP1039615.1"/>
    </source>
</evidence>
<dbReference type="RefSeq" id="WP_209524511.1">
    <property type="nucleotide sequence ID" value="NZ_JAEEGA010000001.1"/>
</dbReference>
<name>A0A940SSU5_9ENTE</name>
<protein>
    <submittedName>
        <fullName evidence="2">Helix-turn-helix domain-containing protein</fullName>
    </submittedName>
</protein>
<reference evidence="2" key="1">
    <citation type="submission" date="2020-12" db="EMBL/GenBank/DDBJ databases">
        <title>Vagococcus allomyrinae sp. nov. and Enterococcus lavae sp. nov., isolated from the larvae of Allomyrina dichotoma.</title>
        <authorList>
            <person name="Lee S.D."/>
        </authorList>
    </citation>
    <scope>NUCLEOTIDE SEQUENCE</scope>
    <source>
        <strain evidence="2">BWB3-3</strain>
    </source>
</reference>
<dbReference type="EMBL" id="JAEEGA010000001">
    <property type="protein sequence ID" value="MBP1039615.1"/>
    <property type="molecule type" value="Genomic_DNA"/>
</dbReference>
<sequence length="482" mass="56961">MLEILLDKNTVRKLNFFRTLEESPSLSERAKIMMDKLEMSEYLLTKTIQELNHDFNKFNLTEVFNIYTRDDEIILEESFLATSDYLEECYLGQSHICGIIESIFLNEFISVNDYAVNHFISYPIIYRELKHRREALKTLGVTITKQFQFFGKERDIRNLLTLLFSKIYKRDFSLYEGYRTKATEQINQLERIFDTTFSEKVKTELMHQLCVSQSRLKTTAKTVADEVSQEHIDFFFPMMGFFSEELRFGNLRGDDLRAELTLVYSELLRNGYGNQKLFGKLRENSEIHQRSQYFVGEVVSKLKLDITKIDVERLYQELDIIHFQVVYLPKRSQMIERRIDVSYFEDTYNTFFQFTRHFILESQYHPEGKGIWESAIFVFYQYILLLITVIPPDLYSSPIYIYVDFSLGKLYNDYIIKNMSILTSLNIVVESHLSDQTMLILTDTYLEEAALGVASVVWLEPPRARDWSVFATKILEIQKSES</sequence>
<dbReference type="AlphaFoldDB" id="A0A940SSU5"/>
<feature type="domain" description="Mga helix-turn-helix" evidence="1">
    <location>
        <begin position="86"/>
        <end position="164"/>
    </location>
</feature>
<dbReference type="Pfam" id="PF05043">
    <property type="entry name" value="Mga"/>
    <property type="match status" value="1"/>
</dbReference>
<dbReference type="Proteomes" id="UP000674938">
    <property type="component" value="Unassembled WGS sequence"/>
</dbReference>
<gene>
    <name evidence="2" type="ORF">I6N95_01210</name>
</gene>
<keyword evidence="3" id="KW-1185">Reference proteome</keyword>
<evidence type="ECO:0000313" key="3">
    <source>
        <dbReference type="Proteomes" id="UP000674938"/>
    </source>
</evidence>
<accession>A0A940SSU5</accession>